<keyword evidence="4" id="KW-1185">Reference proteome</keyword>
<name>A0ABM8ATU9_9BACT</name>
<keyword evidence="1" id="KW-0472">Membrane</keyword>
<proteinExistence type="predicted"/>
<dbReference type="EMBL" id="AP026708">
    <property type="protein sequence ID" value="BDQ34883.1"/>
    <property type="molecule type" value="Genomic_DNA"/>
</dbReference>
<evidence type="ECO:0000313" key="3">
    <source>
        <dbReference type="EMBL" id="BDQ34883.1"/>
    </source>
</evidence>
<feature type="domain" description="TadE-like" evidence="2">
    <location>
        <begin position="14"/>
        <end position="56"/>
    </location>
</feature>
<dbReference type="Pfam" id="PF07811">
    <property type="entry name" value="TadE"/>
    <property type="match status" value="1"/>
</dbReference>
<evidence type="ECO:0000256" key="1">
    <source>
        <dbReference type="SAM" id="Phobius"/>
    </source>
</evidence>
<keyword evidence="1" id="KW-1133">Transmembrane helix</keyword>
<reference evidence="3" key="1">
    <citation type="submission" date="2022-08" db="EMBL/GenBank/DDBJ databases">
        <title>Genome Sequence of the sulphate-reducing bacterium, Pseudodesulfovibrio portus JCM14722.</title>
        <authorList>
            <person name="Kondo R."/>
            <person name="Kataoka T."/>
        </authorList>
    </citation>
    <scope>NUCLEOTIDE SEQUENCE</scope>
    <source>
        <strain evidence="3">JCM 14722</strain>
    </source>
</reference>
<dbReference type="InterPro" id="IPR012495">
    <property type="entry name" value="TadE-like_dom"/>
</dbReference>
<sequence>MDMRTIRKSSRRNGMAAVEMALIIPIMLMVVMAVIEGGNAFYSWLTVQKAAQIGARFAATGRGDEEGTRLAQIIAATEAGLSTLNQGSIEVSVRSWPDLSAAGDGIDNDPGGPCQLAEVAVLYRYEPFTPLVASLLPETIPLHGYDRKINEPWKPCD</sequence>
<accession>A0ABM8ATU9</accession>
<feature type="transmembrane region" description="Helical" evidence="1">
    <location>
        <begin position="21"/>
        <end position="45"/>
    </location>
</feature>
<dbReference type="Proteomes" id="UP001061361">
    <property type="component" value="Chromosome"/>
</dbReference>
<evidence type="ECO:0000259" key="2">
    <source>
        <dbReference type="Pfam" id="PF07811"/>
    </source>
</evidence>
<protein>
    <submittedName>
        <fullName evidence="3">Pilus biosynthesis protein TadE</fullName>
    </submittedName>
</protein>
<organism evidence="3 4">
    <name type="scientific">Pseudodesulfovibrio portus</name>
    <dbReference type="NCBI Taxonomy" id="231439"/>
    <lineage>
        <taxon>Bacteria</taxon>
        <taxon>Pseudomonadati</taxon>
        <taxon>Thermodesulfobacteriota</taxon>
        <taxon>Desulfovibrionia</taxon>
        <taxon>Desulfovibrionales</taxon>
        <taxon>Desulfovibrionaceae</taxon>
    </lineage>
</organism>
<keyword evidence="1" id="KW-0812">Transmembrane</keyword>
<gene>
    <name evidence="3" type="ORF">JCM14722_24250</name>
</gene>
<evidence type="ECO:0000313" key="4">
    <source>
        <dbReference type="Proteomes" id="UP001061361"/>
    </source>
</evidence>